<dbReference type="EMBL" id="LIAE01010043">
    <property type="protein sequence ID" value="PAV66721.1"/>
    <property type="molecule type" value="Genomic_DNA"/>
</dbReference>
<accession>A0A2A2JYF4</accession>
<name>A0A2A2JYF4_9BILA</name>
<dbReference type="Proteomes" id="UP000218231">
    <property type="component" value="Unassembled WGS sequence"/>
</dbReference>
<dbReference type="AlphaFoldDB" id="A0A2A2JYF4"/>
<proteinExistence type="predicted"/>
<evidence type="ECO:0000313" key="2">
    <source>
        <dbReference type="Proteomes" id="UP000218231"/>
    </source>
</evidence>
<protein>
    <submittedName>
        <fullName evidence="1">Uncharacterized protein</fullName>
    </submittedName>
</protein>
<comment type="caution">
    <text evidence="1">The sequence shown here is derived from an EMBL/GenBank/DDBJ whole genome shotgun (WGS) entry which is preliminary data.</text>
</comment>
<organism evidence="1 2">
    <name type="scientific">Diploscapter pachys</name>
    <dbReference type="NCBI Taxonomy" id="2018661"/>
    <lineage>
        <taxon>Eukaryota</taxon>
        <taxon>Metazoa</taxon>
        <taxon>Ecdysozoa</taxon>
        <taxon>Nematoda</taxon>
        <taxon>Chromadorea</taxon>
        <taxon>Rhabditida</taxon>
        <taxon>Rhabditina</taxon>
        <taxon>Rhabditomorpha</taxon>
        <taxon>Rhabditoidea</taxon>
        <taxon>Rhabditidae</taxon>
        <taxon>Diploscapter</taxon>
    </lineage>
</organism>
<reference evidence="1 2" key="1">
    <citation type="journal article" date="2017" name="Curr. Biol.">
        <title>Genome architecture and evolution of a unichromosomal asexual nematode.</title>
        <authorList>
            <person name="Fradin H."/>
            <person name="Zegar C."/>
            <person name="Gutwein M."/>
            <person name="Lucas J."/>
            <person name="Kovtun M."/>
            <person name="Corcoran D."/>
            <person name="Baugh L.R."/>
            <person name="Kiontke K."/>
            <person name="Gunsalus K."/>
            <person name="Fitch D.H."/>
            <person name="Piano F."/>
        </authorList>
    </citation>
    <scope>NUCLEOTIDE SEQUENCE [LARGE SCALE GENOMIC DNA]</scope>
    <source>
        <strain evidence="1">PF1309</strain>
    </source>
</reference>
<gene>
    <name evidence="1" type="ORF">WR25_00110</name>
</gene>
<evidence type="ECO:0000313" key="1">
    <source>
        <dbReference type="EMBL" id="PAV66721.1"/>
    </source>
</evidence>
<keyword evidence="2" id="KW-1185">Reference proteome</keyword>
<sequence>MRQAGLHADARLLFSQPTLAELAANTRRDQVLAAFHQPLLADRRLEHLQLAAAETLATAGCDADGAVILDDQPVVAVGLDLGHVACALTQLHKDAHLVFQAFGTCAGLLVLAAVAVFHAADQAVDAVAAEHLLDALDQLQGQHAVGIGEAALGGGGQRPFLRRPPGALGRHADAADQFGRLQFLHLLAGGFEGDGEQLGKVGGLERPAGLEQEQDAVGGAVRIYGGRGHGALETGRE</sequence>